<protein>
    <recommendedName>
        <fullName evidence="2">N-terminal Ras-GEF domain-containing protein</fullName>
    </recommendedName>
</protein>
<dbReference type="RefSeq" id="XP_014146544.1">
    <property type="nucleotide sequence ID" value="XM_014291069.1"/>
</dbReference>
<dbReference type="Gene3D" id="1.20.870.10">
    <property type="entry name" value="Son of sevenless (SoS) protein Chain: S domain 1"/>
    <property type="match status" value="1"/>
</dbReference>
<proteinExistence type="predicted"/>
<feature type="domain" description="N-terminal Ras-GEF" evidence="2">
    <location>
        <begin position="1"/>
        <end position="59"/>
    </location>
</feature>
<keyword evidence="4" id="KW-1185">Reference proteome</keyword>
<reference evidence="3 4" key="1">
    <citation type="submission" date="2011-02" db="EMBL/GenBank/DDBJ databases">
        <title>The Genome Sequence of Sphaeroforma arctica JP610.</title>
        <authorList>
            <consortium name="The Broad Institute Genome Sequencing Platform"/>
            <person name="Russ C."/>
            <person name="Cuomo C."/>
            <person name="Young S.K."/>
            <person name="Zeng Q."/>
            <person name="Gargeya S."/>
            <person name="Alvarado L."/>
            <person name="Berlin A."/>
            <person name="Chapman S.B."/>
            <person name="Chen Z."/>
            <person name="Freedman E."/>
            <person name="Gellesch M."/>
            <person name="Goldberg J."/>
            <person name="Griggs A."/>
            <person name="Gujja S."/>
            <person name="Heilman E."/>
            <person name="Heiman D."/>
            <person name="Howarth C."/>
            <person name="Mehta T."/>
            <person name="Neiman D."/>
            <person name="Pearson M."/>
            <person name="Roberts A."/>
            <person name="Saif S."/>
            <person name="Shea T."/>
            <person name="Shenoy N."/>
            <person name="Sisk P."/>
            <person name="Stolte C."/>
            <person name="Sykes S."/>
            <person name="White J."/>
            <person name="Yandava C."/>
            <person name="Burger G."/>
            <person name="Gray M.W."/>
            <person name="Holland P.W.H."/>
            <person name="King N."/>
            <person name="Lang F.B.F."/>
            <person name="Roger A.J."/>
            <person name="Ruiz-Trillo I."/>
            <person name="Haas B."/>
            <person name="Nusbaum C."/>
            <person name="Birren B."/>
        </authorList>
    </citation>
    <scope>NUCLEOTIDE SEQUENCE [LARGE SCALE GENOMIC DNA]</scope>
    <source>
        <strain evidence="3 4">JP610</strain>
    </source>
</reference>
<dbReference type="GO" id="GO:0005085">
    <property type="term" value="F:guanyl-nucleotide exchange factor activity"/>
    <property type="evidence" value="ECO:0007669"/>
    <property type="project" value="UniProtKB-KW"/>
</dbReference>
<gene>
    <name evidence="3" type="ORF">SARC_14796</name>
</gene>
<keyword evidence="1" id="KW-0344">Guanine-nucleotide releasing factor</keyword>
<evidence type="ECO:0000259" key="2">
    <source>
        <dbReference type="PROSITE" id="PS50212"/>
    </source>
</evidence>
<accession>A0A0L0F7D8</accession>
<evidence type="ECO:0000256" key="1">
    <source>
        <dbReference type="PROSITE-ProRule" id="PRU00135"/>
    </source>
</evidence>
<evidence type="ECO:0000313" key="4">
    <source>
        <dbReference type="Proteomes" id="UP000054560"/>
    </source>
</evidence>
<dbReference type="InterPro" id="IPR000651">
    <property type="entry name" value="Ras-like_Gua-exchang_fac_N"/>
</dbReference>
<organism evidence="3 4">
    <name type="scientific">Sphaeroforma arctica JP610</name>
    <dbReference type="NCBI Taxonomy" id="667725"/>
    <lineage>
        <taxon>Eukaryota</taxon>
        <taxon>Ichthyosporea</taxon>
        <taxon>Ichthyophonida</taxon>
        <taxon>Sphaeroforma</taxon>
    </lineage>
</organism>
<feature type="non-terminal residue" evidence="3">
    <location>
        <position position="59"/>
    </location>
</feature>
<sequence>MCHVWDDIVSDELILFSFWVGMYTPNARGFGYKEYLRLFLLVYQSFATPDEVLNFLWDR</sequence>
<evidence type="ECO:0000313" key="3">
    <source>
        <dbReference type="EMBL" id="KNC72642.1"/>
    </source>
</evidence>
<dbReference type="EMBL" id="KQ246716">
    <property type="protein sequence ID" value="KNC72642.1"/>
    <property type="molecule type" value="Genomic_DNA"/>
</dbReference>
<dbReference type="Proteomes" id="UP000054560">
    <property type="component" value="Unassembled WGS sequence"/>
</dbReference>
<name>A0A0L0F7D8_9EUKA</name>
<dbReference type="AlphaFoldDB" id="A0A0L0F7D8"/>
<dbReference type="GeneID" id="25915300"/>
<dbReference type="PROSITE" id="PS50212">
    <property type="entry name" value="RASGEF_NTER"/>
    <property type="match status" value="1"/>
</dbReference>